<evidence type="ECO:0000256" key="1">
    <source>
        <dbReference type="SAM" id="MobiDB-lite"/>
    </source>
</evidence>
<feature type="domain" description="HTH cro/C1-type" evidence="3">
    <location>
        <begin position="21"/>
        <end position="81"/>
    </location>
</feature>
<feature type="compositionally biased region" description="Low complexity" evidence="1">
    <location>
        <begin position="249"/>
        <end position="264"/>
    </location>
</feature>
<dbReference type="GO" id="GO:0003677">
    <property type="term" value="F:DNA binding"/>
    <property type="evidence" value="ECO:0007669"/>
    <property type="project" value="InterPro"/>
</dbReference>
<dbReference type="PANTHER" id="PTHR34475:SF1">
    <property type="entry name" value="CYTOSKELETON PROTEIN RODZ"/>
    <property type="match status" value="1"/>
</dbReference>
<dbReference type="InterPro" id="IPR025194">
    <property type="entry name" value="RodZ-like_C"/>
</dbReference>
<dbReference type="CDD" id="cd00093">
    <property type="entry name" value="HTH_XRE"/>
    <property type="match status" value="1"/>
</dbReference>
<feature type="region of interest" description="Disordered" evidence="1">
    <location>
        <begin position="145"/>
        <end position="181"/>
    </location>
</feature>
<proteinExistence type="predicted"/>
<dbReference type="SMART" id="SM00530">
    <property type="entry name" value="HTH_XRE"/>
    <property type="match status" value="1"/>
</dbReference>
<dbReference type="InterPro" id="IPR050400">
    <property type="entry name" value="Bact_Cytoskel_RodZ"/>
</dbReference>
<feature type="region of interest" description="Disordered" evidence="1">
    <location>
        <begin position="249"/>
        <end position="309"/>
    </location>
</feature>
<accession>A0A3P3QIN4</accession>
<dbReference type="Gene3D" id="1.10.260.40">
    <property type="entry name" value="lambda repressor-like DNA-binding domains"/>
    <property type="match status" value="1"/>
</dbReference>
<reference evidence="4 5" key="1">
    <citation type="submission" date="2018-11" db="EMBL/GenBank/DDBJ databases">
        <title>Draft genome analysis of Rheinheimera mesophila isolated from an industrial waste site.</title>
        <authorList>
            <person name="Yu Q."/>
            <person name="Qi Y."/>
            <person name="Zhang H."/>
            <person name="Lu Y."/>
            <person name="Pu J."/>
        </authorList>
    </citation>
    <scope>NUCLEOTIDE SEQUENCE [LARGE SCALE GENOMIC DNA]</scope>
    <source>
        <strain evidence="4 5">IITR13</strain>
    </source>
</reference>
<evidence type="ECO:0000259" key="3">
    <source>
        <dbReference type="PROSITE" id="PS50943"/>
    </source>
</evidence>
<feature type="transmembrane region" description="Helical" evidence="2">
    <location>
        <begin position="115"/>
        <end position="135"/>
    </location>
</feature>
<dbReference type="Pfam" id="PF13464">
    <property type="entry name" value="RodZ_C"/>
    <property type="match status" value="1"/>
</dbReference>
<feature type="region of interest" description="Disordered" evidence="1">
    <location>
        <begin position="214"/>
        <end position="235"/>
    </location>
</feature>
<keyword evidence="2" id="KW-0812">Transmembrane</keyword>
<dbReference type="Proteomes" id="UP000276260">
    <property type="component" value="Unassembled WGS sequence"/>
</dbReference>
<dbReference type="Pfam" id="PF13413">
    <property type="entry name" value="HTH_25"/>
    <property type="match status" value="1"/>
</dbReference>
<dbReference type="SUPFAM" id="SSF47413">
    <property type="entry name" value="lambda repressor-like DNA-binding domains"/>
    <property type="match status" value="1"/>
</dbReference>
<keyword evidence="5" id="KW-1185">Reference proteome</keyword>
<evidence type="ECO:0000256" key="2">
    <source>
        <dbReference type="SAM" id="Phobius"/>
    </source>
</evidence>
<name>A0A3P3QIN4_9GAMM</name>
<dbReference type="InterPro" id="IPR010982">
    <property type="entry name" value="Lambda_DNA-bd_dom_sf"/>
</dbReference>
<keyword evidence="2" id="KW-1133">Transmembrane helix</keyword>
<feature type="compositionally biased region" description="Low complexity" evidence="1">
    <location>
        <begin position="223"/>
        <end position="235"/>
    </location>
</feature>
<dbReference type="PROSITE" id="PS50943">
    <property type="entry name" value="HTH_CROC1"/>
    <property type="match status" value="1"/>
</dbReference>
<evidence type="ECO:0000313" key="5">
    <source>
        <dbReference type="Proteomes" id="UP000276260"/>
    </source>
</evidence>
<protein>
    <submittedName>
        <fullName evidence="4">DUF4115 domain-containing protein</fullName>
    </submittedName>
</protein>
<keyword evidence="2" id="KW-0472">Membrane</keyword>
<dbReference type="InterPro" id="IPR001387">
    <property type="entry name" value="Cro/C1-type_HTH"/>
</dbReference>
<dbReference type="OrthoDB" id="9790252at2"/>
<organism evidence="4 5">
    <name type="scientific">Rheinheimera mesophila</name>
    <dbReference type="NCBI Taxonomy" id="1547515"/>
    <lineage>
        <taxon>Bacteria</taxon>
        <taxon>Pseudomonadati</taxon>
        <taxon>Pseudomonadota</taxon>
        <taxon>Gammaproteobacteria</taxon>
        <taxon>Chromatiales</taxon>
        <taxon>Chromatiaceae</taxon>
        <taxon>Rheinheimera</taxon>
    </lineage>
</organism>
<feature type="compositionally biased region" description="Polar residues" evidence="1">
    <location>
        <begin position="153"/>
        <end position="181"/>
    </location>
</feature>
<gene>
    <name evidence="4" type="ORF">EIK76_09055</name>
</gene>
<dbReference type="PANTHER" id="PTHR34475">
    <property type="match status" value="1"/>
</dbReference>
<evidence type="ECO:0000313" key="4">
    <source>
        <dbReference type="EMBL" id="RRJ21024.1"/>
    </source>
</evidence>
<dbReference type="AlphaFoldDB" id="A0A3P3QIN4"/>
<sequence length="394" mass="41535">MTTELTQPGSAVTVLSAGQTLRQAREQQNLTVAQVAQQLNLSRSLIEDIEQDQVDAKLSSTFVRGYLRSYAKLLKIPAQHILDIYSSNSKGLHQVPSLTRSFSKRTAKEATENRFMWVTYFVIAVFVVLLVLGFWQSRYGGSASGSALPMAQTDETMQVSEDSTSVESPSYQSTASTQQTIPVTQLEQTEADTAPAQNALTTDAPTVISAVTQADQTQGTEPETQNATNSTSTTTAGAETVAVVDNQTPTQTSTQPLTQQPSLPAATTPVQGQGQSPEPLPAQGAAVVNAETASQQPATAAAENQTSTEVDATATAAISLSLTAECWVDIVDATGKRLVFGSRQAGEQLNLRGVAPIKVLLGNAAAATLSFNGEAIDLSGYPTGRVARLTLGQN</sequence>
<dbReference type="EMBL" id="RRCF01000002">
    <property type="protein sequence ID" value="RRJ21024.1"/>
    <property type="molecule type" value="Genomic_DNA"/>
</dbReference>
<comment type="caution">
    <text evidence="4">The sequence shown here is derived from an EMBL/GenBank/DDBJ whole genome shotgun (WGS) entry which is preliminary data.</text>
</comment>
<dbReference type="RefSeq" id="WP_046518642.1">
    <property type="nucleotide sequence ID" value="NZ_LAVS01000003.1"/>
</dbReference>
<feature type="compositionally biased region" description="Polar residues" evidence="1">
    <location>
        <begin position="291"/>
        <end position="309"/>
    </location>
</feature>